<proteinExistence type="predicted"/>
<reference evidence="2" key="1">
    <citation type="submission" date="2023-07" db="EMBL/GenBank/DDBJ databases">
        <title>A chromosome-level genome assembly of Lolium multiflorum.</title>
        <authorList>
            <person name="Chen Y."/>
            <person name="Copetti D."/>
            <person name="Kolliker R."/>
            <person name="Studer B."/>
        </authorList>
    </citation>
    <scope>NUCLEOTIDE SEQUENCE</scope>
    <source>
        <strain evidence="2">02402/16</strain>
        <tissue evidence="2">Leaf</tissue>
    </source>
</reference>
<dbReference type="AlphaFoldDB" id="A0AAD8TAB2"/>
<gene>
    <name evidence="2" type="ORF">QYE76_038871</name>
</gene>
<sequence length="497" mass="56488">MKAEILEEVKKEIEKMLNGVHQAMQQSNTFDQYRSGGTPNRQDVCRSIAGRRPRDPHRESGSLPALRVARRCSPVGFGRQQKPKGCRSVIGTKWIFKNKQDEFGNIVRNKARLVAQGFSQVEGIDFGETYAPVARLESILMTDRFEMSIMGEMKFFLGFEIKQLREGTFINQAKYLQDMLKRFKMTELKCVATPMVTKCHLALDPNGKEVDQKDLMKIQCDYSPELIKQFFATLAFKKDAERTMEWMSGSTHCEATLRRFASILGLPAEGGLRLHGPQKMDKNVLFDLYDSSGVLGSTKGLLPIYSQVLRFFRATIAPSGGNNDAIRGALVDLMHLSFKCARDDNEDQDFSLDIMDFIFNEIHDAMVSRTTMPYAPYIQLLINNSVAMDEDLSRFPKEKHTVKKAYKKKPVPHAAPAPDSFMGDARSSGFAPARHVDIPVMQRHVKKLSWFQRHILCMNIEIHKENFEASRQRSEIQHSQAVILHKLSVHSAGRLHS</sequence>
<dbReference type="Pfam" id="PF07727">
    <property type="entry name" value="RVT_2"/>
    <property type="match status" value="2"/>
</dbReference>
<keyword evidence="3" id="KW-1185">Reference proteome</keyword>
<dbReference type="Proteomes" id="UP001231189">
    <property type="component" value="Unassembled WGS sequence"/>
</dbReference>
<evidence type="ECO:0000313" key="2">
    <source>
        <dbReference type="EMBL" id="KAK1678023.1"/>
    </source>
</evidence>
<evidence type="ECO:0000259" key="1">
    <source>
        <dbReference type="Pfam" id="PF07727"/>
    </source>
</evidence>
<accession>A0AAD8TAB2</accession>
<feature type="domain" description="Reverse transcriptase Ty1/copia-type" evidence="1">
    <location>
        <begin position="141"/>
        <end position="196"/>
    </location>
</feature>
<protein>
    <recommendedName>
        <fullName evidence="1">Reverse transcriptase Ty1/copia-type domain-containing protein</fullName>
    </recommendedName>
</protein>
<dbReference type="EMBL" id="JAUUTY010000002">
    <property type="protein sequence ID" value="KAK1678023.1"/>
    <property type="molecule type" value="Genomic_DNA"/>
</dbReference>
<comment type="caution">
    <text evidence="2">The sequence shown here is derived from an EMBL/GenBank/DDBJ whole genome shotgun (WGS) entry which is preliminary data.</text>
</comment>
<dbReference type="InterPro" id="IPR013103">
    <property type="entry name" value="RVT_2"/>
</dbReference>
<feature type="domain" description="Reverse transcriptase Ty1/copia-type" evidence="1">
    <location>
        <begin position="82"/>
        <end position="139"/>
    </location>
</feature>
<evidence type="ECO:0000313" key="3">
    <source>
        <dbReference type="Proteomes" id="UP001231189"/>
    </source>
</evidence>
<organism evidence="2 3">
    <name type="scientific">Lolium multiflorum</name>
    <name type="common">Italian ryegrass</name>
    <name type="synonym">Lolium perenne subsp. multiflorum</name>
    <dbReference type="NCBI Taxonomy" id="4521"/>
    <lineage>
        <taxon>Eukaryota</taxon>
        <taxon>Viridiplantae</taxon>
        <taxon>Streptophyta</taxon>
        <taxon>Embryophyta</taxon>
        <taxon>Tracheophyta</taxon>
        <taxon>Spermatophyta</taxon>
        <taxon>Magnoliopsida</taxon>
        <taxon>Liliopsida</taxon>
        <taxon>Poales</taxon>
        <taxon>Poaceae</taxon>
        <taxon>BOP clade</taxon>
        <taxon>Pooideae</taxon>
        <taxon>Poodae</taxon>
        <taxon>Poeae</taxon>
        <taxon>Poeae Chloroplast Group 2 (Poeae type)</taxon>
        <taxon>Loliodinae</taxon>
        <taxon>Loliinae</taxon>
        <taxon>Lolium</taxon>
    </lineage>
</organism>
<name>A0AAD8TAB2_LOLMU</name>